<feature type="domain" description="STAS" evidence="3">
    <location>
        <begin position="1"/>
        <end position="107"/>
    </location>
</feature>
<reference evidence="4" key="1">
    <citation type="submission" date="2021-05" db="EMBL/GenBank/DDBJ databases">
        <authorList>
            <person name="Pietrasiak N."/>
            <person name="Ward R."/>
            <person name="Stajich J.E."/>
            <person name="Kurbessoian T."/>
        </authorList>
    </citation>
    <scope>NUCLEOTIDE SEQUENCE</scope>
    <source>
        <strain evidence="4">CPER-KK1</strain>
    </source>
</reference>
<evidence type="ECO:0000313" key="4">
    <source>
        <dbReference type="EMBL" id="MBW4545827.1"/>
    </source>
</evidence>
<dbReference type="EMBL" id="JAHHIF010000018">
    <property type="protein sequence ID" value="MBW4545827.1"/>
    <property type="molecule type" value="Genomic_DNA"/>
</dbReference>
<dbReference type="CDD" id="cd07043">
    <property type="entry name" value="STAS_anti-anti-sigma_factors"/>
    <property type="match status" value="1"/>
</dbReference>
<dbReference type="Pfam" id="PF01740">
    <property type="entry name" value="STAS"/>
    <property type="match status" value="1"/>
</dbReference>
<evidence type="ECO:0000256" key="2">
    <source>
        <dbReference type="RuleBase" id="RU003749"/>
    </source>
</evidence>
<accession>A0A951PLM1</accession>
<dbReference type="InterPro" id="IPR002645">
    <property type="entry name" value="STAS_dom"/>
</dbReference>
<dbReference type="PANTHER" id="PTHR33495">
    <property type="entry name" value="ANTI-SIGMA FACTOR ANTAGONIST TM_1081-RELATED-RELATED"/>
    <property type="match status" value="1"/>
</dbReference>
<proteinExistence type="inferred from homology"/>
<reference evidence="4" key="2">
    <citation type="journal article" date="2022" name="Microbiol. Resour. Announc.">
        <title>Metagenome Sequencing to Explore Phylogenomics of Terrestrial Cyanobacteria.</title>
        <authorList>
            <person name="Ward R.D."/>
            <person name="Stajich J.E."/>
            <person name="Johansen J.R."/>
            <person name="Huntemann M."/>
            <person name="Clum A."/>
            <person name="Foster B."/>
            <person name="Foster B."/>
            <person name="Roux S."/>
            <person name="Palaniappan K."/>
            <person name="Varghese N."/>
            <person name="Mukherjee S."/>
            <person name="Reddy T.B.K."/>
            <person name="Daum C."/>
            <person name="Copeland A."/>
            <person name="Chen I.A."/>
            <person name="Ivanova N.N."/>
            <person name="Kyrpides N.C."/>
            <person name="Shapiro N."/>
            <person name="Eloe-Fadrosh E.A."/>
            <person name="Pietrasiak N."/>
        </authorList>
    </citation>
    <scope>NUCLEOTIDE SEQUENCE</scope>
    <source>
        <strain evidence="4">CPER-KK1</strain>
    </source>
</reference>
<gene>
    <name evidence="4" type="ORF">KME25_15480</name>
</gene>
<comment type="similarity">
    <text evidence="1 2">Belongs to the anti-sigma-factor antagonist family.</text>
</comment>
<evidence type="ECO:0000313" key="5">
    <source>
        <dbReference type="Proteomes" id="UP000753908"/>
    </source>
</evidence>
<protein>
    <recommendedName>
        <fullName evidence="2">Anti-sigma factor antagonist</fullName>
    </recommendedName>
</protein>
<dbReference type="GO" id="GO:0043856">
    <property type="term" value="F:anti-sigma factor antagonist activity"/>
    <property type="evidence" value="ECO:0007669"/>
    <property type="project" value="InterPro"/>
</dbReference>
<dbReference type="SUPFAM" id="SSF52091">
    <property type="entry name" value="SpoIIaa-like"/>
    <property type="match status" value="1"/>
</dbReference>
<dbReference type="PANTHER" id="PTHR33495:SF2">
    <property type="entry name" value="ANTI-SIGMA FACTOR ANTAGONIST TM_1081-RELATED"/>
    <property type="match status" value="1"/>
</dbReference>
<dbReference type="InterPro" id="IPR003658">
    <property type="entry name" value="Anti-sigma_ant"/>
</dbReference>
<dbReference type="NCBIfam" id="TIGR00377">
    <property type="entry name" value="ant_ant_sig"/>
    <property type="match status" value="1"/>
</dbReference>
<dbReference type="PROSITE" id="PS50801">
    <property type="entry name" value="STAS"/>
    <property type="match status" value="1"/>
</dbReference>
<dbReference type="InterPro" id="IPR036513">
    <property type="entry name" value="STAS_dom_sf"/>
</dbReference>
<evidence type="ECO:0000256" key="1">
    <source>
        <dbReference type="ARBA" id="ARBA00009013"/>
    </source>
</evidence>
<organism evidence="4 5">
    <name type="scientific">Symplocastrum torsivum CPER-KK1</name>
    <dbReference type="NCBI Taxonomy" id="450513"/>
    <lineage>
        <taxon>Bacteria</taxon>
        <taxon>Bacillati</taxon>
        <taxon>Cyanobacteriota</taxon>
        <taxon>Cyanophyceae</taxon>
        <taxon>Oscillatoriophycideae</taxon>
        <taxon>Oscillatoriales</taxon>
        <taxon>Microcoleaceae</taxon>
        <taxon>Symplocastrum</taxon>
    </lineage>
</organism>
<evidence type="ECO:0000259" key="3">
    <source>
        <dbReference type="PROSITE" id="PS50801"/>
    </source>
</evidence>
<dbReference type="Gene3D" id="3.30.750.24">
    <property type="entry name" value="STAS domain"/>
    <property type="match status" value="1"/>
</dbReference>
<name>A0A951PLM1_9CYAN</name>
<dbReference type="Proteomes" id="UP000753908">
    <property type="component" value="Unassembled WGS sequence"/>
</dbReference>
<dbReference type="AlphaFoldDB" id="A0A951PLM1"/>
<comment type="caution">
    <text evidence="4">The sequence shown here is derived from an EMBL/GenBank/DDBJ whole genome shotgun (WGS) entry which is preliminary data.</text>
</comment>
<sequence>MNSSVKIIQPSGILDGVAVNSLRHEISNFVEGGTNIVLVDFQDVTFMNSSGLGALVSTLRVVRSAGAELFVCSLSEQVRMIFELTKMDRVFKMFNSRNEFEEKVSSVEQA</sequence>